<comment type="similarity">
    <text evidence="2">Belongs to the polysaccharide synthase family.</text>
</comment>
<protein>
    <submittedName>
        <fullName evidence="8">Lipopolysaccharide biosynthesis protein</fullName>
    </submittedName>
</protein>
<dbReference type="EMBL" id="JAGSPA010000006">
    <property type="protein sequence ID" value="MBV7257891.1"/>
    <property type="molecule type" value="Genomic_DNA"/>
</dbReference>
<evidence type="ECO:0000256" key="7">
    <source>
        <dbReference type="SAM" id="Phobius"/>
    </source>
</evidence>
<feature type="transmembrane region" description="Helical" evidence="7">
    <location>
        <begin position="418"/>
        <end position="438"/>
    </location>
</feature>
<feature type="transmembrane region" description="Helical" evidence="7">
    <location>
        <begin position="87"/>
        <end position="107"/>
    </location>
</feature>
<gene>
    <name evidence="8" type="ORF">KCG44_13985</name>
</gene>
<dbReference type="Proteomes" id="UP000722336">
    <property type="component" value="Unassembled WGS sequence"/>
</dbReference>
<proteinExistence type="inferred from homology"/>
<dbReference type="InterPro" id="IPR050833">
    <property type="entry name" value="Poly_Biosynth_Transport"/>
</dbReference>
<keyword evidence="6 7" id="KW-0472">Membrane</keyword>
<evidence type="ECO:0000313" key="8">
    <source>
        <dbReference type="EMBL" id="MBV7257891.1"/>
    </source>
</evidence>
<reference evidence="8 9" key="1">
    <citation type="submission" date="2021-04" db="EMBL/GenBank/DDBJ databases">
        <authorList>
            <person name="Pira H."/>
            <person name="Risdian C."/>
            <person name="Wink J."/>
        </authorList>
    </citation>
    <scope>NUCLEOTIDE SEQUENCE [LARGE SCALE GENOMIC DNA]</scope>
    <source>
        <strain evidence="8 9">WHA3</strain>
    </source>
</reference>
<dbReference type="PANTHER" id="PTHR30250:SF10">
    <property type="entry name" value="LIPOPOLYSACCHARIDE BIOSYNTHESIS PROTEIN WZXC"/>
    <property type="match status" value="1"/>
</dbReference>
<feature type="transmembrane region" description="Helical" evidence="7">
    <location>
        <begin position="384"/>
        <end position="406"/>
    </location>
</feature>
<evidence type="ECO:0000256" key="1">
    <source>
        <dbReference type="ARBA" id="ARBA00004651"/>
    </source>
</evidence>
<dbReference type="PANTHER" id="PTHR30250">
    <property type="entry name" value="PST FAMILY PREDICTED COLANIC ACID TRANSPORTER"/>
    <property type="match status" value="1"/>
</dbReference>
<feature type="transmembrane region" description="Helical" evidence="7">
    <location>
        <begin position="49"/>
        <end position="66"/>
    </location>
</feature>
<name>A0ABS6SIW4_9SPHN</name>
<evidence type="ECO:0000256" key="3">
    <source>
        <dbReference type="ARBA" id="ARBA00022475"/>
    </source>
</evidence>
<feature type="transmembrane region" description="Helical" evidence="7">
    <location>
        <begin position="360"/>
        <end position="378"/>
    </location>
</feature>
<dbReference type="Pfam" id="PF13440">
    <property type="entry name" value="Polysacc_synt_3"/>
    <property type="match status" value="1"/>
</dbReference>
<feature type="transmembrane region" description="Helical" evidence="7">
    <location>
        <begin position="293"/>
        <end position="313"/>
    </location>
</feature>
<comment type="subcellular location">
    <subcellularLocation>
        <location evidence="1">Cell membrane</location>
        <topology evidence="1">Multi-pass membrane protein</topology>
    </subcellularLocation>
</comment>
<comment type="caution">
    <text evidence="8">The sequence shown here is derived from an EMBL/GenBank/DDBJ whole genome shotgun (WGS) entry which is preliminary data.</text>
</comment>
<dbReference type="CDD" id="cd13127">
    <property type="entry name" value="MATE_tuaB_like"/>
    <property type="match status" value="1"/>
</dbReference>
<dbReference type="RefSeq" id="WP_218446741.1">
    <property type="nucleotide sequence ID" value="NZ_JAGSPA010000006.1"/>
</dbReference>
<evidence type="ECO:0000313" key="9">
    <source>
        <dbReference type="Proteomes" id="UP000722336"/>
    </source>
</evidence>
<feature type="transmembrane region" description="Helical" evidence="7">
    <location>
        <begin position="21"/>
        <end position="43"/>
    </location>
</feature>
<feature type="transmembrane region" description="Helical" evidence="7">
    <location>
        <begin position="333"/>
        <end position="353"/>
    </location>
</feature>
<evidence type="ECO:0000256" key="2">
    <source>
        <dbReference type="ARBA" id="ARBA00007430"/>
    </source>
</evidence>
<evidence type="ECO:0000256" key="6">
    <source>
        <dbReference type="ARBA" id="ARBA00023136"/>
    </source>
</evidence>
<organism evidence="8 9">
    <name type="scientific">Pacificimonas pallii</name>
    <dbReference type="NCBI Taxonomy" id="2827236"/>
    <lineage>
        <taxon>Bacteria</taxon>
        <taxon>Pseudomonadati</taxon>
        <taxon>Pseudomonadota</taxon>
        <taxon>Alphaproteobacteria</taxon>
        <taxon>Sphingomonadales</taxon>
        <taxon>Sphingosinicellaceae</taxon>
        <taxon>Pacificimonas</taxon>
    </lineage>
</organism>
<keyword evidence="4 7" id="KW-0812">Transmembrane</keyword>
<sequence length="526" mass="57914">MVQFERSDENVGGRVLQGAMFLAGARLIVRFISVINLAVLGRLLTETDYGIAALALVPIALLQVFSDVRITSALIALDDIDERHISTAFTIQVLRGIIIAAMLFFAADPIADYFNAPALRDVCRWLSVVLIFDGLKNPAFFLYQRNVDFSKEFWRVTVAQIVAGIFTVSAAFILESYWAIVIGMIASRSVESVLTWWRVPIRPWFSLSEWRIFFSYGSWLTFAGMATQLQESAGSILFGRYLGTDPVGSYTMGKEVSDLALAEITAPLRQTLFPGFGAVKNDRERLIRSVKTAMGTLFGISLPLGVGLALFAPEALMVLVGEKWLDDAYIVQVLAPVGALTMSIAVVDSLAMALQKLRGIFYRAVILAVISWPLIYYAMLEQGLLGGVLAVGVVRLIRVIFNMFFLRGMIGMSILTMLATAFRPAVATSVMAAALFLLPRTYDPATLGSALTLLWTLPYVALGIIIYTIVTSVLWRMAGRPQDGLEANILHYGGGLLQKLRANILLYGGGVLQTVRQKLRRKRQDD</sequence>
<keyword evidence="9" id="KW-1185">Reference proteome</keyword>
<feature type="transmembrane region" description="Helical" evidence="7">
    <location>
        <begin position="450"/>
        <end position="475"/>
    </location>
</feature>
<keyword evidence="5 7" id="KW-1133">Transmembrane helix</keyword>
<evidence type="ECO:0000256" key="4">
    <source>
        <dbReference type="ARBA" id="ARBA00022692"/>
    </source>
</evidence>
<keyword evidence="3" id="KW-1003">Cell membrane</keyword>
<accession>A0ABS6SIW4</accession>
<feature type="transmembrane region" description="Helical" evidence="7">
    <location>
        <begin position="153"/>
        <end position="172"/>
    </location>
</feature>
<evidence type="ECO:0000256" key="5">
    <source>
        <dbReference type="ARBA" id="ARBA00022989"/>
    </source>
</evidence>